<evidence type="ECO:0000256" key="3">
    <source>
        <dbReference type="ARBA" id="ARBA00022679"/>
    </source>
</evidence>
<sequence>MYLGIDLGTSGVKVVVIDEQQHLVAQATVSLKVSRPNELWSEQEPEHWWQATNAAMAKLKRSYSSTLMQVKSIGLSGQMHGATVLDQNNKVLRPAILWNDGRSEKQCIEIEQKVKNVHNITGNLVMPGFTAPKLLWLHQHENALFNKINKVLLPKDYLRFLMTGDFASDLSDSAGTLWLDVEKRQWSTEMLSACHLNESQMPALFEGTEITSLLSKDVADNWGMKRVPVAAGAGDNAAGAAGIGVVNQGDAFLSLGTSGVYFVANDAYRPNPTGALHTFCHCFENRWHQMSVILSAASCLSWVTNLTGAKSEAELLAEVAKLDFNIPCEVTFLPYLSGERTPHNNPHAKGVFFGLSHTTNRAVLCRAVLEGVAYAFADGQQALIDAGTVINQVSVIGGGSRSQLWGKILASTLNKTLVYRKDSDVGPAFGAANLARLAISDEAVSDVCIAGEVINVIEPDPELVQQCSEGLALYRNLYQSLKPHFSNI</sequence>
<evidence type="ECO:0000256" key="2">
    <source>
        <dbReference type="ARBA" id="ARBA00022629"/>
    </source>
</evidence>
<dbReference type="Pfam" id="PF00370">
    <property type="entry name" value="FGGY_N"/>
    <property type="match status" value="1"/>
</dbReference>
<evidence type="ECO:0000313" key="13">
    <source>
        <dbReference type="Proteomes" id="UP001301442"/>
    </source>
</evidence>
<dbReference type="PANTHER" id="PTHR43095">
    <property type="entry name" value="SUGAR KINASE"/>
    <property type="match status" value="1"/>
</dbReference>
<feature type="site" description="Important for activity" evidence="8">
    <location>
        <position position="6"/>
    </location>
</feature>
<dbReference type="EC" id="2.7.1.17" evidence="8 9"/>
<feature type="active site" description="Proton acceptor" evidence="8">
    <location>
        <position position="235"/>
    </location>
</feature>
<dbReference type="EMBL" id="CP136600">
    <property type="protein sequence ID" value="WOH36144.1"/>
    <property type="molecule type" value="Genomic_DNA"/>
</dbReference>
<keyword evidence="5 8" id="KW-0418">Kinase</keyword>
<dbReference type="Pfam" id="PF02782">
    <property type="entry name" value="FGGY_C"/>
    <property type="match status" value="1"/>
</dbReference>
<dbReference type="InterPro" id="IPR018483">
    <property type="entry name" value="Carb_kinase_FGGY_CS"/>
</dbReference>
<keyword evidence="3 8" id="KW-0808">Transferase</keyword>
<evidence type="ECO:0000256" key="5">
    <source>
        <dbReference type="ARBA" id="ARBA00022777"/>
    </source>
</evidence>
<keyword evidence="13" id="KW-1185">Reference proteome</keyword>
<dbReference type="PIRSF" id="PIRSF000538">
    <property type="entry name" value="GlpK"/>
    <property type="match status" value="1"/>
</dbReference>
<dbReference type="PANTHER" id="PTHR43095:SF6">
    <property type="entry name" value="XYLULOSE KINASE"/>
    <property type="match status" value="1"/>
</dbReference>
<dbReference type="GO" id="GO:0004856">
    <property type="term" value="F:D-xylulokinase activity"/>
    <property type="evidence" value="ECO:0007669"/>
    <property type="project" value="UniProtKB-EC"/>
</dbReference>
<feature type="binding site" evidence="8">
    <location>
        <begin position="79"/>
        <end position="80"/>
    </location>
    <ligand>
        <name>substrate</name>
    </ligand>
</feature>
<evidence type="ECO:0000259" key="11">
    <source>
        <dbReference type="Pfam" id="PF02782"/>
    </source>
</evidence>
<dbReference type="SUPFAM" id="SSF53067">
    <property type="entry name" value="Actin-like ATPase domain"/>
    <property type="match status" value="2"/>
</dbReference>
<dbReference type="NCBIfam" id="TIGR01312">
    <property type="entry name" value="XylB"/>
    <property type="match status" value="1"/>
</dbReference>
<dbReference type="HAMAP" id="MF_02220">
    <property type="entry name" value="XylB"/>
    <property type="match status" value="1"/>
</dbReference>
<comment type="function">
    <text evidence="8">Catalyzes the phosphorylation of D-xylulose to D-xylulose 5-phosphate.</text>
</comment>
<comment type="similarity">
    <text evidence="1 8 9">Belongs to the FGGY kinase family.</text>
</comment>
<evidence type="ECO:0000256" key="8">
    <source>
        <dbReference type="HAMAP-Rule" id="MF_02220"/>
    </source>
</evidence>
<dbReference type="Gene3D" id="3.30.420.40">
    <property type="match status" value="2"/>
</dbReference>
<evidence type="ECO:0000256" key="6">
    <source>
        <dbReference type="ARBA" id="ARBA00022840"/>
    </source>
</evidence>
<keyword evidence="6 8" id="KW-0067">ATP-binding</keyword>
<evidence type="ECO:0000259" key="10">
    <source>
        <dbReference type="Pfam" id="PF00370"/>
    </source>
</evidence>
<evidence type="ECO:0000256" key="1">
    <source>
        <dbReference type="ARBA" id="ARBA00009156"/>
    </source>
</evidence>
<dbReference type="InterPro" id="IPR006000">
    <property type="entry name" value="Xylulokinase"/>
</dbReference>
<evidence type="ECO:0000256" key="4">
    <source>
        <dbReference type="ARBA" id="ARBA00022741"/>
    </source>
</evidence>
<dbReference type="InterPro" id="IPR050406">
    <property type="entry name" value="FGGY_Carb_Kinase"/>
</dbReference>
<dbReference type="InterPro" id="IPR018485">
    <property type="entry name" value="FGGY_C"/>
</dbReference>
<dbReference type="InterPro" id="IPR018484">
    <property type="entry name" value="FGGY_N"/>
</dbReference>
<evidence type="ECO:0000313" key="12">
    <source>
        <dbReference type="EMBL" id="WOH36144.1"/>
    </source>
</evidence>
<keyword evidence="2 8" id="KW-0859">Xylose metabolism</keyword>
<comment type="catalytic activity">
    <reaction evidence="8 9">
        <text>D-xylulose + ATP = D-xylulose 5-phosphate + ADP + H(+)</text>
        <dbReference type="Rhea" id="RHEA:10964"/>
        <dbReference type="ChEBI" id="CHEBI:15378"/>
        <dbReference type="ChEBI" id="CHEBI:17140"/>
        <dbReference type="ChEBI" id="CHEBI:30616"/>
        <dbReference type="ChEBI" id="CHEBI:57737"/>
        <dbReference type="ChEBI" id="CHEBI:456216"/>
        <dbReference type="EC" id="2.7.1.17"/>
    </reaction>
</comment>
<name>A0ABZ0GJV2_9GAMM</name>
<dbReference type="Proteomes" id="UP001301442">
    <property type="component" value="Chromosome"/>
</dbReference>
<dbReference type="InterPro" id="IPR043129">
    <property type="entry name" value="ATPase_NBD"/>
</dbReference>
<gene>
    <name evidence="8 9 12" type="primary">xylB</name>
    <name evidence="12" type="ORF">RI844_12270</name>
</gene>
<feature type="domain" description="Carbohydrate kinase FGGY N-terminal" evidence="10">
    <location>
        <begin position="1"/>
        <end position="242"/>
    </location>
</feature>
<keyword evidence="4 8" id="KW-0547">Nucleotide-binding</keyword>
<feature type="domain" description="Carbohydrate kinase FGGY C-terminal" evidence="11">
    <location>
        <begin position="252"/>
        <end position="437"/>
    </location>
</feature>
<evidence type="ECO:0000256" key="7">
    <source>
        <dbReference type="ARBA" id="ARBA00023277"/>
    </source>
</evidence>
<organism evidence="12 13">
    <name type="scientific">Thalassotalea fonticola</name>
    <dbReference type="NCBI Taxonomy" id="3065649"/>
    <lineage>
        <taxon>Bacteria</taxon>
        <taxon>Pseudomonadati</taxon>
        <taxon>Pseudomonadota</taxon>
        <taxon>Gammaproteobacteria</taxon>
        <taxon>Alteromonadales</taxon>
        <taxon>Colwelliaceae</taxon>
        <taxon>Thalassotalea</taxon>
    </lineage>
</organism>
<reference evidence="12 13" key="1">
    <citation type="submission" date="2023-09" db="EMBL/GenBank/DDBJ databases">
        <authorList>
            <person name="Qi X."/>
        </authorList>
    </citation>
    <scope>NUCLEOTIDE SEQUENCE [LARGE SCALE GENOMIC DNA]</scope>
    <source>
        <strain evidence="12 13">S1-1</strain>
    </source>
</reference>
<dbReference type="InterPro" id="IPR000577">
    <property type="entry name" value="Carb_kinase_FGGY"/>
</dbReference>
<dbReference type="CDD" id="cd07808">
    <property type="entry name" value="ASKHA_NBD_FGGY_EcXK-like"/>
    <property type="match status" value="1"/>
</dbReference>
<proteinExistence type="inferred from homology"/>
<accession>A0ABZ0GJV2</accession>
<evidence type="ECO:0000256" key="9">
    <source>
        <dbReference type="RuleBase" id="RU364073"/>
    </source>
</evidence>
<dbReference type="PROSITE" id="PS00933">
    <property type="entry name" value="FGGY_KINASES_1"/>
    <property type="match status" value="1"/>
</dbReference>
<dbReference type="RefSeq" id="WP_348394958.1">
    <property type="nucleotide sequence ID" value="NZ_CP136600.1"/>
</dbReference>
<protein>
    <recommendedName>
        <fullName evidence="8 9">Xylulose kinase</fullName>
        <shortName evidence="8 9">Xylulokinase</shortName>
        <ecNumber evidence="8 9">2.7.1.17</ecNumber>
    </recommendedName>
</protein>
<keyword evidence="7 8" id="KW-0119">Carbohydrate metabolism</keyword>